<gene>
    <name evidence="2" type="ORF">AS030_04275</name>
</gene>
<dbReference type="PANTHER" id="PTHR40070">
    <property type="entry name" value="UPF0478 PROTEIN YTXG"/>
    <property type="match status" value="1"/>
</dbReference>
<dbReference type="Pfam" id="PF06103">
    <property type="entry name" value="DUF948"/>
    <property type="match status" value="1"/>
</dbReference>
<protein>
    <recommendedName>
        <fullName evidence="4">DUF948 domain-containing protein</fullName>
    </recommendedName>
</protein>
<evidence type="ECO:0000313" key="3">
    <source>
        <dbReference type="Proteomes" id="UP000054099"/>
    </source>
</evidence>
<name>A0A0V8JCL2_9BACL</name>
<proteinExistence type="predicted"/>
<keyword evidence="1" id="KW-0812">Transmembrane</keyword>
<dbReference type="PANTHER" id="PTHR40070:SF1">
    <property type="entry name" value="UPF0478 PROTEIN YTXG"/>
    <property type="match status" value="1"/>
</dbReference>
<reference evidence="2 3" key="1">
    <citation type="journal article" date="2014" name="Antonie Van Leeuwenhoek">
        <title>Fictibacillus enclensis sp. nov., isolated from marine sediment.</title>
        <authorList>
            <person name="Dastager S.G."/>
            <person name="Mawlankar R."/>
            <person name="Srinivasan K."/>
            <person name="Tang S.K."/>
            <person name="Lee J.C."/>
            <person name="Ramana V.V."/>
            <person name="Shouche Y.S."/>
        </authorList>
    </citation>
    <scope>NUCLEOTIDE SEQUENCE [LARGE SCALE GENOMIC DNA]</scope>
    <source>
        <strain evidence="2 3">NIO-1003</strain>
    </source>
</reference>
<evidence type="ECO:0008006" key="4">
    <source>
        <dbReference type="Google" id="ProtNLM"/>
    </source>
</evidence>
<feature type="transmembrane region" description="Helical" evidence="1">
    <location>
        <begin position="6"/>
        <end position="23"/>
    </location>
</feature>
<comment type="caution">
    <text evidence="2">The sequence shown here is derived from an EMBL/GenBank/DDBJ whole genome shotgun (WGS) entry which is preliminary data.</text>
</comment>
<accession>A0A0V8JCL2</accession>
<dbReference type="AlphaFoldDB" id="A0A0V8JCL2"/>
<keyword evidence="1" id="KW-0472">Membrane</keyword>
<dbReference type="RefSeq" id="WP_061968783.1">
    <property type="nucleotide sequence ID" value="NZ_FMAV01000001.1"/>
</dbReference>
<keyword evidence="1" id="KW-1133">Transmembrane helix</keyword>
<dbReference type="Proteomes" id="UP000054099">
    <property type="component" value="Unassembled WGS sequence"/>
</dbReference>
<dbReference type="InterPro" id="IPR009293">
    <property type="entry name" value="UPF0478"/>
</dbReference>
<organism evidence="2 3">
    <name type="scientific">Fictibacillus enclensis</name>
    <dbReference type="NCBI Taxonomy" id="1017270"/>
    <lineage>
        <taxon>Bacteria</taxon>
        <taxon>Bacillati</taxon>
        <taxon>Bacillota</taxon>
        <taxon>Bacilli</taxon>
        <taxon>Bacillales</taxon>
        <taxon>Fictibacillaceae</taxon>
        <taxon>Fictibacillus</taxon>
    </lineage>
</organism>
<dbReference type="EMBL" id="LNQN01000001">
    <property type="protein sequence ID" value="KSU84755.1"/>
    <property type="molecule type" value="Genomic_DNA"/>
</dbReference>
<keyword evidence="3" id="KW-1185">Reference proteome</keyword>
<evidence type="ECO:0000313" key="2">
    <source>
        <dbReference type="EMBL" id="KSU84755.1"/>
    </source>
</evidence>
<evidence type="ECO:0000256" key="1">
    <source>
        <dbReference type="SAM" id="Phobius"/>
    </source>
</evidence>
<sequence length="98" mass="11057">MVIIWISIAIVVAALVFLGVYAVKLMKSSKSTIENLNRTTQLMQAEVNDVTNQTALLNQKTEYLKYDVYNKTQSIKSVGESAKELKENATELFKTVKR</sequence>